<proteinExistence type="inferred from homology"/>
<organism evidence="9 10">
    <name type="scientific">Adineta ricciae</name>
    <name type="common">Rotifer</name>
    <dbReference type="NCBI Taxonomy" id="249248"/>
    <lineage>
        <taxon>Eukaryota</taxon>
        <taxon>Metazoa</taxon>
        <taxon>Spiralia</taxon>
        <taxon>Gnathifera</taxon>
        <taxon>Rotifera</taxon>
        <taxon>Eurotatoria</taxon>
        <taxon>Bdelloidea</taxon>
        <taxon>Adinetida</taxon>
        <taxon>Adinetidae</taxon>
        <taxon>Adineta</taxon>
    </lineage>
</organism>
<evidence type="ECO:0000256" key="1">
    <source>
        <dbReference type="ARBA" id="ARBA00006217"/>
    </source>
</evidence>
<dbReference type="SUPFAM" id="SSF53056">
    <property type="entry name" value="beta-carbonic anhydrase, cab"/>
    <property type="match status" value="1"/>
</dbReference>
<dbReference type="EC" id="4.2.1.1" evidence="2 8"/>
<evidence type="ECO:0000256" key="8">
    <source>
        <dbReference type="RuleBase" id="RU003956"/>
    </source>
</evidence>
<keyword evidence="5 8" id="KW-0456">Lyase</keyword>
<keyword evidence="4 7" id="KW-0862">Zinc</keyword>
<comment type="catalytic activity">
    <reaction evidence="6 8">
        <text>hydrogencarbonate + H(+) = CO2 + H2O</text>
        <dbReference type="Rhea" id="RHEA:10748"/>
        <dbReference type="ChEBI" id="CHEBI:15377"/>
        <dbReference type="ChEBI" id="CHEBI:15378"/>
        <dbReference type="ChEBI" id="CHEBI:16526"/>
        <dbReference type="ChEBI" id="CHEBI:17544"/>
        <dbReference type="EC" id="4.2.1.1"/>
    </reaction>
</comment>
<dbReference type="OrthoDB" id="10020193at2759"/>
<dbReference type="AlphaFoldDB" id="A0A815BTF5"/>
<evidence type="ECO:0000313" key="10">
    <source>
        <dbReference type="Proteomes" id="UP000663852"/>
    </source>
</evidence>
<evidence type="ECO:0000256" key="5">
    <source>
        <dbReference type="ARBA" id="ARBA00023239"/>
    </source>
</evidence>
<evidence type="ECO:0000313" key="9">
    <source>
        <dbReference type="EMBL" id="CAF1274404.1"/>
    </source>
</evidence>
<evidence type="ECO:0000256" key="2">
    <source>
        <dbReference type="ARBA" id="ARBA00012925"/>
    </source>
</evidence>
<dbReference type="Pfam" id="PF00484">
    <property type="entry name" value="Pro_CA"/>
    <property type="match status" value="1"/>
</dbReference>
<comment type="caution">
    <text evidence="9">The sequence shown here is derived from an EMBL/GenBank/DDBJ whole genome shotgun (WGS) entry which is preliminary data.</text>
</comment>
<accession>A0A815BTF5</accession>
<dbReference type="EMBL" id="CAJNOJ010000196">
    <property type="protein sequence ID" value="CAF1274404.1"/>
    <property type="molecule type" value="Genomic_DNA"/>
</dbReference>
<name>A0A815BTF5_ADIRI</name>
<evidence type="ECO:0000256" key="7">
    <source>
        <dbReference type="PIRSR" id="PIRSR601765-1"/>
    </source>
</evidence>
<comment type="cofactor">
    <cofactor evidence="7">
        <name>Zn(2+)</name>
        <dbReference type="ChEBI" id="CHEBI:29105"/>
    </cofactor>
    <text evidence="7">Binds 1 zinc ion per subunit.</text>
</comment>
<dbReference type="InterPro" id="IPR001765">
    <property type="entry name" value="Carbonic_anhydrase"/>
</dbReference>
<reference evidence="9" key="1">
    <citation type="submission" date="2021-02" db="EMBL/GenBank/DDBJ databases">
        <authorList>
            <person name="Nowell W R."/>
        </authorList>
    </citation>
    <scope>NUCLEOTIDE SEQUENCE</scope>
</reference>
<dbReference type="GO" id="GO:0008270">
    <property type="term" value="F:zinc ion binding"/>
    <property type="evidence" value="ECO:0007669"/>
    <property type="project" value="UniProtKB-UniRule"/>
</dbReference>
<evidence type="ECO:0000256" key="3">
    <source>
        <dbReference type="ARBA" id="ARBA00022723"/>
    </source>
</evidence>
<feature type="binding site" evidence="7">
    <location>
        <position position="51"/>
    </location>
    <ligand>
        <name>Zn(2+)</name>
        <dbReference type="ChEBI" id="CHEBI:29105"/>
    </ligand>
</feature>
<gene>
    <name evidence="9" type="ORF">EDS130_LOCUS29204</name>
</gene>
<evidence type="ECO:0000256" key="4">
    <source>
        <dbReference type="ARBA" id="ARBA00022833"/>
    </source>
</evidence>
<dbReference type="Proteomes" id="UP000663852">
    <property type="component" value="Unassembled WGS sequence"/>
</dbReference>
<dbReference type="InterPro" id="IPR036874">
    <property type="entry name" value="Carbonic_anhydrase_sf"/>
</dbReference>
<keyword evidence="3 7" id="KW-0479">Metal-binding</keyword>
<feature type="binding site" evidence="7">
    <location>
        <position position="49"/>
    </location>
    <ligand>
        <name>Zn(2+)</name>
        <dbReference type="ChEBI" id="CHEBI:29105"/>
    </ligand>
</feature>
<sequence length="77" mass="8305">MVASNIARKGMGRILDGIIKYRQTLRPALLEEFQKVATGPSPEGLLLTCVDSRVVASRITQAVPGQLFIVRNPGTAI</sequence>
<dbReference type="PANTHER" id="PTHR11002:SF76">
    <property type="entry name" value="CARBONIC ANHYDRASE"/>
    <property type="match status" value="1"/>
</dbReference>
<comment type="similarity">
    <text evidence="1 8">Belongs to the beta-class carbonic anhydrase family.</text>
</comment>
<evidence type="ECO:0000256" key="6">
    <source>
        <dbReference type="ARBA" id="ARBA00048348"/>
    </source>
</evidence>
<comment type="function">
    <text evidence="8">Reversible hydration of carbon dioxide.</text>
</comment>
<dbReference type="GO" id="GO:0004089">
    <property type="term" value="F:carbonate dehydratase activity"/>
    <property type="evidence" value="ECO:0007669"/>
    <property type="project" value="UniProtKB-UniRule"/>
</dbReference>
<dbReference type="PANTHER" id="PTHR11002">
    <property type="entry name" value="CARBONIC ANHYDRASE"/>
    <property type="match status" value="1"/>
</dbReference>
<protein>
    <recommendedName>
        <fullName evidence="2 8">Carbonic anhydrase</fullName>
        <ecNumber evidence="2 8">4.2.1.1</ecNumber>
    </recommendedName>
    <alternativeName>
        <fullName evidence="8">Carbonate dehydratase</fullName>
    </alternativeName>
</protein>
<dbReference type="Gene3D" id="3.40.1050.10">
    <property type="entry name" value="Carbonic anhydrase"/>
    <property type="match status" value="1"/>
</dbReference>